<dbReference type="Proteomes" id="UP000237631">
    <property type="component" value="Unassembled WGS sequence"/>
</dbReference>
<name>A0A2S6CGZ4_9PEZI</name>
<organism evidence="2 3">
    <name type="scientific">Cercospora berteroae</name>
    <dbReference type="NCBI Taxonomy" id="357750"/>
    <lineage>
        <taxon>Eukaryota</taxon>
        <taxon>Fungi</taxon>
        <taxon>Dikarya</taxon>
        <taxon>Ascomycota</taxon>
        <taxon>Pezizomycotina</taxon>
        <taxon>Dothideomycetes</taxon>
        <taxon>Dothideomycetidae</taxon>
        <taxon>Mycosphaerellales</taxon>
        <taxon>Mycosphaerellaceae</taxon>
        <taxon>Cercospora</taxon>
    </lineage>
</organism>
<feature type="region of interest" description="Disordered" evidence="1">
    <location>
        <begin position="47"/>
        <end position="119"/>
    </location>
</feature>
<evidence type="ECO:0000313" key="2">
    <source>
        <dbReference type="EMBL" id="PPJ58987.1"/>
    </source>
</evidence>
<evidence type="ECO:0000256" key="1">
    <source>
        <dbReference type="SAM" id="MobiDB-lite"/>
    </source>
</evidence>
<protein>
    <submittedName>
        <fullName evidence="2">Uncharacterized protein</fullName>
    </submittedName>
</protein>
<gene>
    <name evidence="2" type="ORF">CBER1_11241</name>
</gene>
<feature type="compositionally biased region" description="Low complexity" evidence="1">
    <location>
        <begin position="55"/>
        <end position="64"/>
    </location>
</feature>
<feature type="compositionally biased region" description="Basic and acidic residues" evidence="1">
    <location>
        <begin position="82"/>
        <end position="100"/>
    </location>
</feature>
<dbReference type="EMBL" id="PNEN01000433">
    <property type="protein sequence ID" value="PPJ58987.1"/>
    <property type="molecule type" value="Genomic_DNA"/>
</dbReference>
<sequence>MTQTPPHTLSLEQLGQRWRHGFLAVLDRINADVPSERWQVTIYEDSTATEDRSASESSASSSQTDRTEQSGVPGHDTRAKRKSDYRPTDRNPAKRPRNDAEENTSSTYSRSTTSLEEHARSRALLEAANSAETEWITENLGESGPVAPPVHDALDLAQKKLCEIIRQGGQFYADNQGFIRDWHDIERNSRSDRTQMTLGQLCEANLESESPAGQRLNQIQLISCFLCLAHKLRRGRAQGPIDNNGHGKVIRQRNDQKHRRAKFGQIVVCIISELLGQDYGEPAYGICMAVTACQGSAVFDARAFRAVTWNQIKELGRRVVARLLQQRDRPWLKVRKRHWLDPAGAVVAKDYVYEQACAKLGLPKNVVSARSGLFQASSGNSLPEDDTNVSPGSHPTEEPAAGPGYVSQEGTATPSSVDVLRTDSYAARRVPPASTWFADHDRGSSPRRSPTPLTELFARQMEDELDAGTINSPQLVVNALAVSPHPFSCTGYRHPRHGTELQSTLAGVESMSEVALDED</sequence>
<comment type="caution">
    <text evidence="2">The sequence shown here is derived from an EMBL/GenBank/DDBJ whole genome shotgun (WGS) entry which is preliminary data.</text>
</comment>
<feature type="compositionally biased region" description="Low complexity" evidence="1">
    <location>
        <begin position="103"/>
        <end position="114"/>
    </location>
</feature>
<keyword evidence="3" id="KW-1185">Reference proteome</keyword>
<proteinExistence type="predicted"/>
<feature type="region of interest" description="Disordered" evidence="1">
    <location>
        <begin position="375"/>
        <end position="419"/>
    </location>
</feature>
<reference evidence="3" key="1">
    <citation type="journal article" date="2017" name="bioRxiv">
        <title>Conservation of a gene cluster reveals novel cercosporin biosynthetic mechanisms and extends production to the genus Colletotrichum.</title>
        <authorList>
            <person name="de Jonge R."/>
            <person name="Ebert M.K."/>
            <person name="Huitt-Roehl C.R."/>
            <person name="Pal P."/>
            <person name="Suttle J.C."/>
            <person name="Spanner R.E."/>
            <person name="Neubauer J.D."/>
            <person name="Jurick W.M.II."/>
            <person name="Stott K.A."/>
            <person name="Secor G.A."/>
            <person name="Thomma B.P.H.J."/>
            <person name="Van de Peer Y."/>
            <person name="Townsend C.A."/>
            <person name="Bolton M.D."/>
        </authorList>
    </citation>
    <scope>NUCLEOTIDE SEQUENCE [LARGE SCALE GENOMIC DNA]</scope>
    <source>
        <strain evidence="3">CBS538.71</strain>
    </source>
</reference>
<evidence type="ECO:0000313" key="3">
    <source>
        <dbReference type="Proteomes" id="UP000237631"/>
    </source>
</evidence>
<dbReference type="AlphaFoldDB" id="A0A2S6CGZ4"/>
<accession>A0A2S6CGZ4</accession>